<keyword evidence="3" id="KW-1185">Reference proteome</keyword>
<keyword evidence="1" id="KW-0812">Transmembrane</keyword>
<gene>
    <name evidence="2" type="ORF">HMPREF9319_1210</name>
</gene>
<comment type="caution">
    <text evidence="2">The sequence shown here is derived from an EMBL/GenBank/DDBJ whole genome shotgun (WGS) entry which is preliminary data.</text>
</comment>
<dbReference type="Proteomes" id="UP000004290">
    <property type="component" value="Unassembled WGS sequence"/>
</dbReference>
<protein>
    <submittedName>
        <fullName evidence="2">Uncharacterized protein</fullName>
    </submittedName>
</protein>
<dbReference type="EMBL" id="AEEL01000015">
    <property type="protein sequence ID" value="EFM27216.1"/>
    <property type="molecule type" value="Genomic_DNA"/>
</dbReference>
<feature type="transmembrane region" description="Helical" evidence="1">
    <location>
        <begin position="6"/>
        <end position="24"/>
    </location>
</feature>
<evidence type="ECO:0000256" key="1">
    <source>
        <dbReference type="SAM" id="Phobius"/>
    </source>
</evidence>
<proteinExistence type="predicted"/>
<feature type="transmembrane region" description="Helical" evidence="1">
    <location>
        <begin position="59"/>
        <end position="77"/>
    </location>
</feature>
<keyword evidence="1" id="KW-1133">Transmembrane helix</keyword>
<dbReference type="HOGENOM" id="CLU_2588196_0_0_9"/>
<dbReference type="AlphaFoldDB" id="E0PED7"/>
<reference evidence="2 3" key="1">
    <citation type="submission" date="2010-07" db="EMBL/GenBank/DDBJ databases">
        <authorList>
            <person name="Muzny D."/>
            <person name="Qin X."/>
            <person name="Deng J."/>
            <person name="Jiang H."/>
            <person name="Liu Y."/>
            <person name="Qu J."/>
            <person name="Song X.-Z."/>
            <person name="Zhang L."/>
            <person name="Thornton R."/>
            <person name="Coyle M."/>
            <person name="Francisco L."/>
            <person name="Jackson L."/>
            <person name="Javaid M."/>
            <person name="Korchina V."/>
            <person name="Kovar C."/>
            <person name="Mata R."/>
            <person name="Mathew T."/>
            <person name="Ngo R."/>
            <person name="Nguyen L."/>
            <person name="Nguyen N."/>
            <person name="Okwuonu G."/>
            <person name="Ongeri F."/>
            <person name="Pham C."/>
            <person name="Simmons D."/>
            <person name="Wilczek-Boney K."/>
            <person name="Hale W."/>
            <person name="Jakkamsetti A."/>
            <person name="Pham P."/>
            <person name="Ruth R."/>
            <person name="San Lucas F."/>
            <person name="Warren J."/>
            <person name="Zhang J."/>
            <person name="Zhao Z."/>
            <person name="Zhou C."/>
            <person name="Zhu D."/>
            <person name="Lee S."/>
            <person name="Bess C."/>
            <person name="Blankenburg K."/>
            <person name="Forbes L."/>
            <person name="Fu Q."/>
            <person name="Gubbala S."/>
            <person name="Hirani K."/>
            <person name="Jayaseelan J.C."/>
            <person name="Lara F."/>
            <person name="Munidasa M."/>
            <person name="Palculict T."/>
            <person name="Patil S."/>
            <person name="Pu L.-L."/>
            <person name="Saada N."/>
            <person name="Tang L."/>
            <person name="Weissenberger G."/>
            <person name="Zhu Y."/>
            <person name="Hemphill L."/>
            <person name="Shang Y."/>
            <person name="Youmans B."/>
            <person name="Ayvaz T."/>
            <person name="Ross M."/>
            <person name="Santibanez J."/>
            <person name="Aqrawi P."/>
            <person name="Gross S."/>
            <person name="Joshi V."/>
            <person name="Fowler G."/>
            <person name="Nazareth L."/>
            <person name="Reid J."/>
            <person name="Worley K."/>
            <person name="Petrosino J."/>
            <person name="Highlander S."/>
            <person name="Gibbs R."/>
        </authorList>
    </citation>
    <scope>NUCLEOTIDE SEQUENCE [LARGE SCALE GENOMIC DNA]</scope>
    <source>
        <strain evidence="2 3">ATCC 700338</strain>
    </source>
</reference>
<accession>E0PED7</accession>
<keyword evidence="1" id="KW-0472">Membrane</keyword>
<sequence>MQATIFSLPSYLGILLFDAFLHQHNNKSSHQNTNRLYGVEFGMPILGLLLSFLMLQSAFALIAIACLVTLIMISFNLKRI</sequence>
<name>E0PED7_STREI</name>
<evidence type="ECO:0000313" key="3">
    <source>
        <dbReference type="Proteomes" id="UP000004290"/>
    </source>
</evidence>
<organism evidence="2 3">
    <name type="scientific">Streptococcus equinus ATCC 700338</name>
    <dbReference type="NCBI Taxonomy" id="864569"/>
    <lineage>
        <taxon>Bacteria</taxon>
        <taxon>Bacillati</taxon>
        <taxon>Bacillota</taxon>
        <taxon>Bacilli</taxon>
        <taxon>Lactobacillales</taxon>
        <taxon>Streptococcaceae</taxon>
        <taxon>Streptococcus</taxon>
    </lineage>
</organism>
<evidence type="ECO:0000313" key="2">
    <source>
        <dbReference type="EMBL" id="EFM27216.1"/>
    </source>
</evidence>